<gene>
    <name evidence="2" type="ORF">DSM104635_03932</name>
</gene>
<proteinExistence type="predicted"/>
<keyword evidence="3" id="KW-1185">Reference proteome</keyword>
<dbReference type="Proteomes" id="UP000431269">
    <property type="component" value="Chromosome"/>
</dbReference>
<keyword evidence="1" id="KW-0812">Transmembrane</keyword>
<protein>
    <submittedName>
        <fullName evidence="2">Uncharacterized protein</fullName>
    </submittedName>
</protein>
<keyword evidence="1" id="KW-0472">Membrane</keyword>
<evidence type="ECO:0000256" key="1">
    <source>
        <dbReference type="SAM" id="Phobius"/>
    </source>
</evidence>
<dbReference type="KEGG" id="tsv:DSM104635_03932"/>
<keyword evidence="1" id="KW-1133">Transmembrane helix</keyword>
<dbReference type="EMBL" id="CP047045">
    <property type="protein sequence ID" value="QGZ97067.1"/>
    <property type="molecule type" value="Genomic_DNA"/>
</dbReference>
<evidence type="ECO:0000313" key="3">
    <source>
        <dbReference type="Proteomes" id="UP000431269"/>
    </source>
</evidence>
<dbReference type="AlphaFoldDB" id="A0A6I6MWC0"/>
<feature type="transmembrane region" description="Helical" evidence="1">
    <location>
        <begin position="26"/>
        <end position="51"/>
    </location>
</feature>
<reference evidence="3" key="1">
    <citation type="submission" date="2019-12" db="EMBL/GenBank/DDBJ databases">
        <title>Complete genome of Terracaulis silvestris 0127_4.</title>
        <authorList>
            <person name="Vieira S."/>
            <person name="Riedel T."/>
            <person name="Sproer C."/>
            <person name="Pascual J."/>
            <person name="Boedeker C."/>
            <person name="Overmann J."/>
        </authorList>
    </citation>
    <scope>NUCLEOTIDE SEQUENCE [LARGE SCALE GENOMIC DNA]</scope>
    <source>
        <strain evidence="3">0127_4</strain>
    </source>
</reference>
<name>A0A6I6MWC0_9CAUL</name>
<organism evidence="2 3">
    <name type="scientific">Terricaulis silvestris</name>
    <dbReference type="NCBI Taxonomy" id="2686094"/>
    <lineage>
        <taxon>Bacteria</taxon>
        <taxon>Pseudomonadati</taxon>
        <taxon>Pseudomonadota</taxon>
        <taxon>Alphaproteobacteria</taxon>
        <taxon>Caulobacterales</taxon>
        <taxon>Caulobacteraceae</taxon>
        <taxon>Terricaulis</taxon>
    </lineage>
</organism>
<accession>A0A6I6MWC0</accession>
<sequence length="52" mass="5490">MPPSRKPLRSSPDPNPEPKANHMTKFYALIAAAAVCAPVAMSLMNQAALIVA</sequence>
<evidence type="ECO:0000313" key="2">
    <source>
        <dbReference type="EMBL" id="QGZ97067.1"/>
    </source>
</evidence>